<evidence type="ECO:0000313" key="2">
    <source>
        <dbReference type="EMBL" id="EKM59318.1"/>
    </source>
</evidence>
<name>K5W5Y8_PHACS</name>
<evidence type="ECO:0000259" key="1">
    <source>
        <dbReference type="PROSITE" id="PS50181"/>
    </source>
</evidence>
<dbReference type="RefSeq" id="XP_007391882.1">
    <property type="nucleotide sequence ID" value="XM_007391820.1"/>
</dbReference>
<dbReference type="GeneID" id="18909489"/>
<dbReference type="InterPro" id="IPR036047">
    <property type="entry name" value="F-box-like_dom_sf"/>
</dbReference>
<dbReference type="Pfam" id="PF12937">
    <property type="entry name" value="F-box-like"/>
    <property type="match status" value="1"/>
</dbReference>
<reference evidence="2 3" key="1">
    <citation type="journal article" date="2012" name="BMC Genomics">
        <title>Comparative genomics of the white-rot fungi, Phanerochaete carnosa and P. chrysosporium, to elucidate the genetic basis of the distinct wood types they colonize.</title>
        <authorList>
            <person name="Suzuki H."/>
            <person name="MacDonald J."/>
            <person name="Syed K."/>
            <person name="Salamov A."/>
            <person name="Hori C."/>
            <person name="Aerts A."/>
            <person name="Henrissat B."/>
            <person name="Wiebenga A."/>
            <person name="vanKuyk P.A."/>
            <person name="Barry K."/>
            <person name="Lindquist E."/>
            <person name="LaButti K."/>
            <person name="Lapidus A."/>
            <person name="Lucas S."/>
            <person name="Coutinho P."/>
            <person name="Gong Y."/>
            <person name="Samejima M."/>
            <person name="Mahadevan R."/>
            <person name="Abou-Zaid M."/>
            <person name="de Vries R.P."/>
            <person name="Igarashi K."/>
            <person name="Yadav J.S."/>
            <person name="Grigoriev I.V."/>
            <person name="Master E.R."/>
        </authorList>
    </citation>
    <scope>NUCLEOTIDE SEQUENCE [LARGE SCALE GENOMIC DNA]</scope>
    <source>
        <strain evidence="2 3">HHB-10118-sp</strain>
    </source>
</reference>
<accession>K5W5Y8</accession>
<dbReference type="PROSITE" id="PS50181">
    <property type="entry name" value="FBOX"/>
    <property type="match status" value="1"/>
</dbReference>
<evidence type="ECO:0000313" key="3">
    <source>
        <dbReference type="Proteomes" id="UP000008370"/>
    </source>
</evidence>
<dbReference type="KEGG" id="pco:PHACADRAFT_169853"/>
<keyword evidence="3" id="KW-1185">Reference proteome</keyword>
<dbReference type="InParanoid" id="K5W5Y8"/>
<dbReference type="AlphaFoldDB" id="K5W5Y8"/>
<dbReference type="SUPFAM" id="SSF81383">
    <property type="entry name" value="F-box domain"/>
    <property type="match status" value="1"/>
</dbReference>
<proteinExistence type="predicted"/>
<feature type="domain" description="F-box" evidence="1">
    <location>
        <begin position="1"/>
        <end position="44"/>
    </location>
</feature>
<protein>
    <recommendedName>
        <fullName evidence="1">F-box domain-containing protein</fullName>
    </recommendedName>
</protein>
<organism evidence="2 3">
    <name type="scientific">Phanerochaete carnosa (strain HHB-10118-sp)</name>
    <name type="common">White-rot fungus</name>
    <name type="synonym">Peniophora carnosa</name>
    <dbReference type="NCBI Taxonomy" id="650164"/>
    <lineage>
        <taxon>Eukaryota</taxon>
        <taxon>Fungi</taxon>
        <taxon>Dikarya</taxon>
        <taxon>Basidiomycota</taxon>
        <taxon>Agaricomycotina</taxon>
        <taxon>Agaricomycetes</taxon>
        <taxon>Polyporales</taxon>
        <taxon>Phanerochaetaceae</taxon>
        <taxon>Phanerochaete</taxon>
    </lineage>
</organism>
<dbReference type="EMBL" id="JH930469">
    <property type="protein sequence ID" value="EKM59318.1"/>
    <property type="molecule type" value="Genomic_DNA"/>
</dbReference>
<dbReference type="OrthoDB" id="2786194at2759"/>
<dbReference type="InterPro" id="IPR001810">
    <property type="entry name" value="F-box_dom"/>
</dbReference>
<dbReference type="Proteomes" id="UP000008370">
    <property type="component" value="Unassembled WGS sequence"/>
</dbReference>
<dbReference type="HOGENOM" id="CLU_1504024_0_0_1"/>
<sequence>MLTLDEDALRQLLMYLAIPDLLAMRQTCKQIEILTRDPQLWIHIRRRVATAPHIALPAYHKLVSALSGSEVEALVSHALRLTDTLYRPNPSGMNVIKAPSIPLHQPRSVTWVKFVRDQLVVVASSDAHKSSLTLWSIPELLQSERTMASLTECHLPWPVYRGASDSQSDGAVFALELRCR</sequence>
<gene>
    <name evidence="2" type="ORF">PHACADRAFT_169853</name>
</gene>